<name>A0A9J6RF05_9BACI</name>
<organism evidence="1 2">
    <name type="scientific">Natronobacillus azotifigens</name>
    <dbReference type="NCBI Taxonomy" id="472978"/>
    <lineage>
        <taxon>Bacteria</taxon>
        <taxon>Bacillati</taxon>
        <taxon>Bacillota</taxon>
        <taxon>Bacilli</taxon>
        <taxon>Bacillales</taxon>
        <taxon>Bacillaceae</taxon>
        <taxon>Natronobacillus</taxon>
    </lineage>
</organism>
<evidence type="ECO:0000313" key="1">
    <source>
        <dbReference type="EMBL" id="MCZ0703923.1"/>
    </source>
</evidence>
<reference evidence="1" key="1">
    <citation type="submission" date="2022-11" db="EMBL/GenBank/DDBJ databases">
        <title>WGS of Natronobacillus azotifigens 24KS-1, an anaerobic diazotrophic haloalkaliphile from soda-rich habitats.</title>
        <authorList>
            <person name="Sorokin D.Y."/>
            <person name="Merkel A.Y."/>
        </authorList>
    </citation>
    <scope>NUCLEOTIDE SEQUENCE</scope>
    <source>
        <strain evidence="1">24KS-1</strain>
    </source>
</reference>
<keyword evidence="2" id="KW-1185">Reference proteome</keyword>
<proteinExistence type="predicted"/>
<evidence type="ECO:0000313" key="2">
    <source>
        <dbReference type="Proteomes" id="UP001084197"/>
    </source>
</evidence>
<dbReference type="AlphaFoldDB" id="A0A9J6RF05"/>
<dbReference type="RefSeq" id="WP_268780683.1">
    <property type="nucleotide sequence ID" value="NZ_JAPRAT010000024.1"/>
</dbReference>
<protein>
    <submittedName>
        <fullName evidence="1">DUF3603 family protein</fullName>
    </submittedName>
</protein>
<dbReference type="InterPro" id="IPR020909">
    <property type="entry name" value="UPF0736"/>
</dbReference>
<comment type="caution">
    <text evidence="1">The sequence shown here is derived from an EMBL/GenBank/DDBJ whole genome shotgun (WGS) entry which is preliminary data.</text>
</comment>
<gene>
    <name evidence="1" type="ORF">OWO01_11945</name>
</gene>
<accession>A0A9J6RF05</accession>
<sequence>MMYLHDVWVNWFEGEENGYNICPYYEWKKTDTIELLDQIPVLFIETRLYKYIENHLSDLPKKLLDNIHEQTFIKKGDERIPLTYATVVTDGEEVLAFDTIGYSVPIRKSRLIPRQERKVLQIIKHEQRAFFPLKEKEEKKEYHLLSLSPDAMVGLTRRERQLKQLLMMTLDALRETKNRTETQYWLTEWLPDQYERNRELSFTTAWEKLYQGVYNGWSEKHEAFCLAMIKGQPFFEQLWELANQETSTTLVKRTL</sequence>
<dbReference type="EMBL" id="JAPRAT010000024">
    <property type="protein sequence ID" value="MCZ0703923.1"/>
    <property type="molecule type" value="Genomic_DNA"/>
</dbReference>
<dbReference type="Proteomes" id="UP001084197">
    <property type="component" value="Unassembled WGS sequence"/>
</dbReference>
<dbReference type="Pfam" id="PF12227">
    <property type="entry name" value="DUF3603"/>
    <property type="match status" value="1"/>
</dbReference>